<protein>
    <submittedName>
        <fullName evidence="1">Uncharacterized protein</fullName>
    </submittedName>
</protein>
<reference evidence="1 2" key="1">
    <citation type="submission" date="2013-02" db="EMBL/GenBank/DDBJ databases">
        <authorList>
            <person name="Genoscope - CEA"/>
        </authorList>
    </citation>
    <scope>NUCLEOTIDE SEQUENCE [LARGE SCALE GENOMIC DNA]</scope>
    <source>
        <strain evidence="1 2">STM 2683</strain>
    </source>
</reference>
<dbReference type="AlphaFoldDB" id="M5EIW3"/>
<dbReference type="Proteomes" id="UP000012062">
    <property type="component" value="Unassembled WGS sequence"/>
</dbReference>
<accession>M5EIW3</accession>
<evidence type="ECO:0000313" key="1">
    <source>
        <dbReference type="EMBL" id="CCV04312.1"/>
    </source>
</evidence>
<name>M5EIW3_9HYPH</name>
<gene>
    <name evidence="1" type="ORF">MESS2_1270002</name>
</gene>
<dbReference type="EMBL" id="CAUM01000032">
    <property type="protein sequence ID" value="CCV04312.1"/>
    <property type="molecule type" value="Genomic_DNA"/>
</dbReference>
<dbReference type="STRING" id="1297569.MESS2_1270002"/>
<organism evidence="1 2">
    <name type="scientific">Mesorhizobium metallidurans STM 2683</name>
    <dbReference type="NCBI Taxonomy" id="1297569"/>
    <lineage>
        <taxon>Bacteria</taxon>
        <taxon>Pseudomonadati</taxon>
        <taxon>Pseudomonadota</taxon>
        <taxon>Alphaproteobacteria</taxon>
        <taxon>Hyphomicrobiales</taxon>
        <taxon>Phyllobacteriaceae</taxon>
        <taxon>Mesorhizobium</taxon>
    </lineage>
</organism>
<evidence type="ECO:0000313" key="2">
    <source>
        <dbReference type="Proteomes" id="UP000012062"/>
    </source>
</evidence>
<proteinExistence type="predicted"/>
<sequence length="65" mass="7542">MRSSRLQCGVRMLRLPADRRSHLSRVCRKATFFSSSRKYNKNNIILIDRANSHVTYRSSLDSKVG</sequence>
<keyword evidence="2" id="KW-1185">Reference proteome</keyword>
<comment type="caution">
    <text evidence="1">The sequence shown here is derived from an EMBL/GenBank/DDBJ whole genome shotgun (WGS) entry which is preliminary data.</text>
</comment>